<dbReference type="EMBL" id="KL197733">
    <property type="protein sequence ID" value="KDQ53472.1"/>
    <property type="molecule type" value="Genomic_DNA"/>
</dbReference>
<feature type="binding site" evidence="11">
    <location>
        <position position="396"/>
    </location>
    <ligand>
        <name>ATP</name>
        <dbReference type="ChEBI" id="CHEBI:30616"/>
    </ligand>
</feature>
<accession>A0A067PQ93</accession>
<feature type="domain" description="Protein kinase" evidence="13">
    <location>
        <begin position="367"/>
        <end position="703"/>
    </location>
</feature>
<dbReference type="PANTHER" id="PTHR24356:SF400">
    <property type="entry name" value="SERINE_THREONINE-PROTEIN KINASE CBK1"/>
    <property type="match status" value="1"/>
</dbReference>
<dbReference type="GO" id="GO:0035556">
    <property type="term" value="P:intracellular signal transduction"/>
    <property type="evidence" value="ECO:0007669"/>
    <property type="project" value="TreeGrafter"/>
</dbReference>
<dbReference type="InterPro" id="IPR000719">
    <property type="entry name" value="Prot_kinase_dom"/>
</dbReference>
<organism evidence="15 16">
    <name type="scientific">Jaapia argillacea MUCL 33604</name>
    <dbReference type="NCBI Taxonomy" id="933084"/>
    <lineage>
        <taxon>Eukaryota</taxon>
        <taxon>Fungi</taxon>
        <taxon>Dikarya</taxon>
        <taxon>Basidiomycota</taxon>
        <taxon>Agaricomycotina</taxon>
        <taxon>Agaricomycetes</taxon>
        <taxon>Agaricomycetidae</taxon>
        <taxon>Jaapiales</taxon>
        <taxon>Jaapiaceae</taxon>
        <taxon>Jaapia</taxon>
    </lineage>
</organism>
<dbReference type="Pfam" id="PF00069">
    <property type="entry name" value="Pkinase"/>
    <property type="match status" value="2"/>
</dbReference>
<dbReference type="PROSITE" id="PS50011">
    <property type="entry name" value="PROTEIN_KINASE_DOM"/>
    <property type="match status" value="1"/>
</dbReference>
<dbReference type="InterPro" id="IPR059233">
    <property type="entry name" value="MobB_NdrA/B/Cbk1"/>
</dbReference>
<dbReference type="InParanoid" id="A0A067PQ93"/>
<comment type="similarity">
    <text evidence="8">Belongs to the protein kinase superfamily. STE Ser/Thr protein kinase family. COT1 subfamily.</text>
</comment>
<protein>
    <recommendedName>
        <fullName evidence="1">non-specific serine/threonine protein kinase</fullName>
        <ecNumber evidence="1">2.7.11.1</ecNumber>
    </recommendedName>
</protein>
<proteinExistence type="inferred from homology"/>
<dbReference type="Gene3D" id="1.10.510.10">
    <property type="entry name" value="Transferase(Phosphotransferase) domain 1"/>
    <property type="match status" value="1"/>
</dbReference>
<feature type="domain" description="AGC-kinase C-terminal" evidence="14">
    <location>
        <begin position="734"/>
        <end position="819"/>
    </location>
</feature>
<dbReference type="CDD" id="cd05573">
    <property type="entry name" value="STKc_ROCK_NDR_like"/>
    <property type="match status" value="1"/>
</dbReference>
<evidence type="ECO:0000256" key="8">
    <source>
        <dbReference type="ARBA" id="ARBA00038271"/>
    </source>
</evidence>
<dbReference type="CDD" id="cd21742">
    <property type="entry name" value="MobB_NDR_LATS-like"/>
    <property type="match status" value="1"/>
</dbReference>
<dbReference type="Proteomes" id="UP000027265">
    <property type="component" value="Unassembled WGS sequence"/>
</dbReference>
<dbReference type="PANTHER" id="PTHR24356">
    <property type="entry name" value="SERINE/THREONINE-PROTEIN KINASE"/>
    <property type="match status" value="1"/>
</dbReference>
<dbReference type="InterPro" id="IPR017441">
    <property type="entry name" value="Protein_kinase_ATP_BS"/>
</dbReference>
<dbReference type="InterPro" id="IPR050236">
    <property type="entry name" value="Ser_Thr_kinase_AGC"/>
</dbReference>
<dbReference type="InterPro" id="IPR011009">
    <property type="entry name" value="Kinase-like_dom_sf"/>
</dbReference>
<dbReference type="PROSITE" id="PS00108">
    <property type="entry name" value="PROTEIN_KINASE_ST"/>
    <property type="match status" value="1"/>
</dbReference>
<keyword evidence="4" id="KW-0808">Transferase</keyword>
<evidence type="ECO:0000256" key="2">
    <source>
        <dbReference type="ARBA" id="ARBA00022527"/>
    </source>
</evidence>
<dbReference type="InterPro" id="IPR000961">
    <property type="entry name" value="AGC-kinase_C"/>
</dbReference>
<sequence>MAHSPYRPLPTPPILASAGYLGRENDPMAFNDFSSPNPYFTNYPYPPRPPAFDEPKTTLPGGTLLHKGFYDLLALIPTPSPSRFWGGQGAEPVAGPRYENIGDSKDVGVKADVITPSQPRSPLRGRRISKDMVSKPTGFIHLVHASDADQAEALLTRWGPDGMGKLGDPRWADPIKNRIRANNQVKAVNEVVNALKPSQGSHIGASPLRVMNGMSTATSSALTTAAQENVVVRSPGPPFDGLPGQPGSSTIRWGGGLVAHPEHEEEDDETALHNHLPDFVQPPPRKPITPSLATLEKAVAARIYFENLYFPLFRHPPSREQRRIAMEKDMANMQLSEAHRENLRARWRQNETDYLRDRRRKVDPSGFIKLKTIGHGAFGVVSLVRERTTGGLFAMKQLRKTDMLRKGQEGHVRAERDILKSAALVSSPGTGDWIVKLHYSFQDRDHLYLVLDYMGGGDLLNLLIERDVFEEDFTRFYVAEMILAIEACHKHGFIHRDIKPDNFLFDPNGHIKLSDFGLATDLHWAHDTSCMRNHSIAYYEQQRLHLLHKHGIDLEEPHGLADGTKTKRMGRKDVELLMGGGDGQGGLFTWREKNRRKLAYSVCGTNSYMSPEVIRGHGYSYSCDWWSLGVIMFECLYGYPPFVSNSRHVTRQKILNWRQSLRFPSRPRVSHEGVDLMQQLLCEPEDRLGSQASVSTTRPNSLIIQARRSGFVTSAGTSGSVDGVELIKAHPWFRGMDWDNMHRYPAPYRPELRHPEDTRHFDQDIPPEPLAPANGAAADATRDPLLKDKVHGQQILEVRKALAFAGFTHKSPRPITYVRADKAFDPQPDTYGQEETKRGRSTVRSIGDVGKGRAMSL</sequence>
<evidence type="ECO:0000256" key="12">
    <source>
        <dbReference type="SAM" id="MobiDB-lite"/>
    </source>
</evidence>
<evidence type="ECO:0000313" key="15">
    <source>
        <dbReference type="EMBL" id="KDQ53472.1"/>
    </source>
</evidence>
<dbReference type="AlphaFoldDB" id="A0A067PQ93"/>
<keyword evidence="3" id="KW-0597">Phosphoprotein</keyword>
<keyword evidence="5 11" id="KW-0547">Nucleotide-binding</keyword>
<keyword evidence="6" id="KW-0418">Kinase</keyword>
<dbReference type="InterPro" id="IPR008271">
    <property type="entry name" value="Ser/Thr_kinase_AS"/>
</dbReference>
<dbReference type="Gene3D" id="3.30.200.20">
    <property type="entry name" value="Phosphorylase Kinase, domain 1"/>
    <property type="match status" value="1"/>
</dbReference>
<dbReference type="GO" id="GO:0007010">
    <property type="term" value="P:cytoskeleton organization"/>
    <property type="evidence" value="ECO:0007669"/>
    <property type="project" value="UniProtKB-ARBA"/>
</dbReference>
<dbReference type="PROSITE" id="PS00107">
    <property type="entry name" value="PROTEIN_KINASE_ATP"/>
    <property type="match status" value="1"/>
</dbReference>
<evidence type="ECO:0000259" key="14">
    <source>
        <dbReference type="PROSITE" id="PS51285"/>
    </source>
</evidence>
<evidence type="ECO:0000259" key="13">
    <source>
        <dbReference type="PROSITE" id="PS50011"/>
    </source>
</evidence>
<dbReference type="STRING" id="933084.A0A067PQ93"/>
<dbReference type="OrthoDB" id="3638488at2759"/>
<name>A0A067PQ93_9AGAM</name>
<evidence type="ECO:0000256" key="11">
    <source>
        <dbReference type="PROSITE-ProRule" id="PRU10141"/>
    </source>
</evidence>
<keyword evidence="7 11" id="KW-0067">ATP-binding</keyword>
<keyword evidence="2" id="KW-0723">Serine/threonine-protein kinase</keyword>
<dbReference type="FunFam" id="3.30.200.20:FF:000192">
    <property type="entry name" value="Serine/threonine-protein kinase cot-1"/>
    <property type="match status" value="1"/>
</dbReference>
<dbReference type="SMART" id="SM00133">
    <property type="entry name" value="S_TK_X"/>
    <property type="match status" value="1"/>
</dbReference>
<dbReference type="SMART" id="SM00220">
    <property type="entry name" value="S_TKc"/>
    <property type="match status" value="1"/>
</dbReference>
<dbReference type="PROSITE" id="PS51285">
    <property type="entry name" value="AGC_KINASE_CTER"/>
    <property type="match status" value="1"/>
</dbReference>
<dbReference type="GO" id="GO:0005524">
    <property type="term" value="F:ATP binding"/>
    <property type="evidence" value="ECO:0007669"/>
    <property type="project" value="UniProtKB-UniRule"/>
</dbReference>
<evidence type="ECO:0000256" key="10">
    <source>
        <dbReference type="ARBA" id="ARBA00048679"/>
    </source>
</evidence>
<reference evidence="16" key="1">
    <citation type="journal article" date="2014" name="Proc. Natl. Acad. Sci. U.S.A.">
        <title>Extensive sampling of basidiomycete genomes demonstrates inadequacy of the white-rot/brown-rot paradigm for wood decay fungi.</title>
        <authorList>
            <person name="Riley R."/>
            <person name="Salamov A.A."/>
            <person name="Brown D.W."/>
            <person name="Nagy L.G."/>
            <person name="Floudas D."/>
            <person name="Held B.W."/>
            <person name="Levasseur A."/>
            <person name="Lombard V."/>
            <person name="Morin E."/>
            <person name="Otillar R."/>
            <person name="Lindquist E.A."/>
            <person name="Sun H."/>
            <person name="LaButti K.M."/>
            <person name="Schmutz J."/>
            <person name="Jabbour D."/>
            <person name="Luo H."/>
            <person name="Baker S.E."/>
            <person name="Pisabarro A.G."/>
            <person name="Walton J.D."/>
            <person name="Blanchette R.A."/>
            <person name="Henrissat B."/>
            <person name="Martin F."/>
            <person name="Cullen D."/>
            <person name="Hibbett D.S."/>
            <person name="Grigoriev I.V."/>
        </authorList>
    </citation>
    <scope>NUCLEOTIDE SEQUENCE [LARGE SCALE GENOMIC DNA]</scope>
    <source>
        <strain evidence="16">MUCL 33604</strain>
    </source>
</reference>
<dbReference type="FunFam" id="1.10.510.10:FF:000024">
    <property type="entry name" value="Probable serine/threonine-protein kinase cot-1"/>
    <property type="match status" value="1"/>
</dbReference>
<dbReference type="SUPFAM" id="SSF56112">
    <property type="entry name" value="Protein kinase-like (PK-like)"/>
    <property type="match status" value="1"/>
</dbReference>
<feature type="region of interest" description="Disordered" evidence="12">
    <location>
        <begin position="755"/>
        <end position="777"/>
    </location>
</feature>
<dbReference type="GO" id="GO:0004674">
    <property type="term" value="F:protein serine/threonine kinase activity"/>
    <property type="evidence" value="ECO:0007669"/>
    <property type="project" value="UniProtKB-KW"/>
</dbReference>
<evidence type="ECO:0000256" key="9">
    <source>
        <dbReference type="ARBA" id="ARBA00047899"/>
    </source>
</evidence>
<evidence type="ECO:0000256" key="7">
    <source>
        <dbReference type="ARBA" id="ARBA00022840"/>
    </source>
</evidence>
<evidence type="ECO:0000256" key="4">
    <source>
        <dbReference type="ARBA" id="ARBA00022679"/>
    </source>
</evidence>
<dbReference type="EC" id="2.7.11.1" evidence="1"/>
<evidence type="ECO:0000256" key="5">
    <source>
        <dbReference type="ARBA" id="ARBA00022741"/>
    </source>
</evidence>
<comment type="catalytic activity">
    <reaction evidence="10">
        <text>L-seryl-[protein] + ATP = O-phospho-L-seryl-[protein] + ADP + H(+)</text>
        <dbReference type="Rhea" id="RHEA:17989"/>
        <dbReference type="Rhea" id="RHEA-COMP:9863"/>
        <dbReference type="Rhea" id="RHEA-COMP:11604"/>
        <dbReference type="ChEBI" id="CHEBI:15378"/>
        <dbReference type="ChEBI" id="CHEBI:29999"/>
        <dbReference type="ChEBI" id="CHEBI:30616"/>
        <dbReference type="ChEBI" id="CHEBI:83421"/>
        <dbReference type="ChEBI" id="CHEBI:456216"/>
        <dbReference type="EC" id="2.7.11.1"/>
    </reaction>
</comment>
<comment type="catalytic activity">
    <reaction evidence="9">
        <text>L-threonyl-[protein] + ATP = O-phospho-L-threonyl-[protein] + ADP + H(+)</text>
        <dbReference type="Rhea" id="RHEA:46608"/>
        <dbReference type="Rhea" id="RHEA-COMP:11060"/>
        <dbReference type="Rhea" id="RHEA-COMP:11605"/>
        <dbReference type="ChEBI" id="CHEBI:15378"/>
        <dbReference type="ChEBI" id="CHEBI:30013"/>
        <dbReference type="ChEBI" id="CHEBI:30616"/>
        <dbReference type="ChEBI" id="CHEBI:61977"/>
        <dbReference type="ChEBI" id="CHEBI:456216"/>
        <dbReference type="EC" id="2.7.11.1"/>
    </reaction>
</comment>
<gene>
    <name evidence="15" type="ORF">JAAARDRAFT_80620</name>
</gene>
<keyword evidence="16" id="KW-1185">Reference proteome</keyword>
<evidence type="ECO:0000256" key="6">
    <source>
        <dbReference type="ARBA" id="ARBA00022777"/>
    </source>
</evidence>
<feature type="region of interest" description="Disordered" evidence="12">
    <location>
        <begin position="823"/>
        <end position="857"/>
    </location>
</feature>
<evidence type="ECO:0000313" key="16">
    <source>
        <dbReference type="Proteomes" id="UP000027265"/>
    </source>
</evidence>
<evidence type="ECO:0000256" key="1">
    <source>
        <dbReference type="ARBA" id="ARBA00012513"/>
    </source>
</evidence>
<evidence type="ECO:0000256" key="3">
    <source>
        <dbReference type="ARBA" id="ARBA00022553"/>
    </source>
</evidence>
<dbReference type="HOGENOM" id="CLU_000288_67_3_1"/>